<comment type="caution">
    <text evidence="1">The sequence shown here is derived from an EMBL/GenBank/DDBJ whole genome shotgun (WGS) entry which is preliminary data.</text>
</comment>
<reference evidence="1 2" key="1">
    <citation type="submission" date="2024-07" db="EMBL/GenBank/DDBJ databases">
        <authorList>
            <person name="Akdeniz Z."/>
        </authorList>
    </citation>
    <scope>NUCLEOTIDE SEQUENCE [LARGE SCALE GENOMIC DNA]</scope>
</reference>
<organism evidence="1 2">
    <name type="scientific">Hexamita inflata</name>
    <dbReference type="NCBI Taxonomy" id="28002"/>
    <lineage>
        <taxon>Eukaryota</taxon>
        <taxon>Metamonada</taxon>
        <taxon>Diplomonadida</taxon>
        <taxon>Hexamitidae</taxon>
        <taxon>Hexamitinae</taxon>
        <taxon>Hexamita</taxon>
    </lineage>
</organism>
<dbReference type="EMBL" id="CAXDID020000403">
    <property type="protein sequence ID" value="CAL6087778.1"/>
    <property type="molecule type" value="Genomic_DNA"/>
</dbReference>
<evidence type="ECO:0000313" key="1">
    <source>
        <dbReference type="EMBL" id="CAL6087778.1"/>
    </source>
</evidence>
<keyword evidence="2" id="KW-1185">Reference proteome</keyword>
<protein>
    <submittedName>
        <fullName evidence="1">Hypothetical_protein</fullName>
    </submittedName>
</protein>
<name>A0ABP1LLC5_9EUKA</name>
<dbReference type="Proteomes" id="UP001642409">
    <property type="component" value="Unassembled WGS sequence"/>
</dbReference>
<gene>
    <name evidence="1" type="ORF">HINF_LOCUS63809</name>
</gene>
<proteinExistence type="predicted"/>
<evidence type="ECO:0000313" key="2">
    <source>
        <dbReference type="Proteomes" id="UP001642409"/>
    </source>
</evidence>
<accession>A0ABP1LLC5</accession>
<sequence>MSAFNPTRTTQLETCQPSQMSIQTQYSYILIDNIFDNKSNIKSETKVQILDQNGINLVQYGQYYILKRGVRYAVPRRKNGETEQIQLEFEHTVVGPRNAFLNQEEE</sequence>